<proteinExistence type="predicted"/>
<dbReference type="EMBL" id="MSZX01000002">
    <property type="protein sequence ID" value="OPA80128.1"/>
    <property type="molecule type" value="Genomic_DNA"/>
</dbReference>
<dbReference type="Gene3D" id="3.10.580.10">
    <property type="entry name" value="CBS-domain"/>
    <property type="match status" value="1"/>
</dbReference>
<dbReference type="RefSeq" id="WP_078497476.1">
    <property type="nucleotide sequence ID" value="NZ_MSZX01000002.1"/>
</dbReference>
<evidence type="ECO:0000313" key="7">
    <source>
        <dbReference type="Proteomes" id="UP000190188"/>
    </source>
</evidence>
<accession>A0A1T2XJX7</accession>
<dbReference type="CDD" id="cd04617">
    <property type="entry name" value="CBS_pair_CcpN"/>
    <property type="match status" value="1"/>
</dbReference>
<feature type="domain" description="CBS" evidence="5">
    <location>
        <begin position="143"/>
        <end position="210"/>
    </location>
</feature>
<dbReference type="InterPro" id="IPR046342">
    <property type="entry name" value="CBS_dom_sf"/>
</dbReference>
<reference evidence="6 7" key="1">
    <citation type="submission" date="2017-01" db="EMBL/GenBank/DDBJ databases">
        <title>Genome analysis of Paenibacillus selenitrireducens ES3-24.</title>
        <authorList>
            <person name="Xu D."/>
            <person name="Yao R."/>
            <person name="Zheng S."/>
        </authorList>
    </citation>
    <scope>NUCLEOTIDE SEQUENCE [LARGE SCALE GENOMIC DNA]</scope>
    <source>
        <strain evidence="6 7">ES3-24</strain>
    </source>
</reference>
<protein>
    <submittedName>
        <fullName evidence="6">Histidine kinase</fullName>
    </submittedName>
</protein>
<dbReference type="GO" id="GO:0003700">
    <property type="term" value="F:DNA-binding transcription factor activity"/>
    <property type="evidence" value="ECO:0007669"/>
    <property type="project" value="InterPro"/>
</dbReference>
<dbReference type="SUPFAM" id="SSF54631">
    <property type="entry name" value="CBS-domain pair"/>
    <property type="match status" value="1"/>
</dbReference>
<keyword evidence="1" id="KW-0677">Repeat</keyword>
<evidence type="ECO:0000256" key="4">
    <source>
        <dbReference type="PROSITE-ProRule" id="PRU00703"/>
    </source>
</evidence>
<dbReference type="PROSITE" id="PS51371">
    <property type="entry name" value="CBS"/>
    <property type="match status" value="2"/>
</dbReference>
<keyword evidence="7" id="KW-1185">Reference proteome</keyword>
<keyword evidence="6" id="KW-0808">Transferase</keyword>
<dbReference type="InterPro" id="IPR036390">
    <property type="entry name" value="WH_DNA-bd_sf"/>
</dbReference>
<organism evidence="6 7">
    <name type="scientific">Paenibacillus selenitireducens</name>
    <dbReference type="NCBI Taxonomy" id="1324314"/>
    <lineage>
        <taxon>Bacteria</taxon>
        <taxon>Bacillati</taxon>
        <taxon>Bacillota</taxon>
        <taxon>Bacilli</taxon>
        <taxon>Bacillales</taxon>
        <taxon>Paenibacillaceae</taxon>
        <taxon>Paenibacillus</taxon>
    </lineage>
</organism>
<comment type="caution">
    <text evidence="6">The sequence shown here is derived from an EMBL/GenBank/DDBJ whole genome shotgun (WGS) entry which is preliminary data.</text>
</comment>
<evidence type="ECO:0000256" key="1">
    <source>
        <dbReference type="ARBA" id="ARBA00022737"/>
    </source>
</evidence>
<dbReference type="InterPro" id="IPR036388">
    <property type="entry name" value="WH-like_DNA-bd_sf"/>
</dbReference>
<evidence type="ECO:0000256" key="3">
    <source>
        <dbReference type="ARBA" id="ARBA00023163"/>
    </source>
</evidence>
<feature type="domain" description="CBS" evidence="5">
    <location>
        <begin position="78"/>
        <end position="135"/>
    </location>
</feature>
<dbReference type="SMART" id="SM00420">
    <property type="entry name" value="HTH_DEOR"/>
    <property type="match status" value="1"/>
</dbReference>
<evidence type="ECO:0000256" key="2">
    <source>
        <dbReference type="ARBA" id="ARBA00023015"/>
    </source>
</evidence>
<dbReference type="OrthoDB" id="9793615at2"/>
<sequence length="210" mass="22814">MQLSSRQYEILQLVQDQAPITGEQIAEQLGVSRPTIRSDLSILVMLGHLDAKPKVGYFLGKQNRRETVLSPDLLVKDVQMPPIIVRETATVSDAAVALFLGNTGTLIVTDVDGALIGIVSSKDLLKVTLGNPSASTMPVGVVMTRMPHIVTVSPEEPLMDVARKMDEHHVSTLPVVVPFAEGASNEKWEVVGRITKTTVNKAWLRLAKDS</sequence>
<keyword evidence="4" id="KW-0129">CBS domain</keyword>
<keyword evidence="6" id="KW-0418">Kinase</keyword>
<evidence type="ECO:0000313" key="6">
    <source>
        <dbReference type="EMBL" id="OPA80128.1"/>
    </source>
</evidence>
<dbReference type="InterPro" id="IPR000644">
    <property type="entry name" value="CBS_dom"/>
</dbReference>
<dbReference type="STRING" id="1324314.BVG16_05120"/>
<dbReference type="InterPro" id="IPR001034">
    <property type="entry name" value="DeoR_HTH"/>
</dbReference>
<dbReference type="Pfam" id="PF00571">
    <property type="entry name" value="CBS"/>
    <property type="match status" value="2"/>
</dbReference>
<dbReference type="Proteomes" id="UP000190188">
    <property type="component" value="Unassembled WGS sequence"/>
</dbReference>
<dbReference type="PANTHER" id="PTHR48108">
    <property type="entry name" value="CBS DOMAIN-CONTAINING PROTEIN CBSX2, CHLOROPLASTIC"/>
    <property type="match status" value="1"/>
</dbReference>
<dbReference type="GO" id="GO:0016301">
    <property type="term" value="F:kinase activity"/>
    <property type="evidence" value="ECO:0007669"/>
    <property type="project" value="UniProtKB-KW"/>
</dbReference>
<gene>
    <name evidence="6" type="ORF">BVG16_05120</name>
</gene>
<keyword evidence="3" id="KW-0804">Transcription</keyword>
<dbReference type="SMART" id="SM00116">
    <property type="entry name" value="CBS"/>
    <property type="match status" value="2"/>
</dbReference>
<keyword evidence="2" id="KW-0805">Transcription regulation</keyword>
<dbReference type="Pfam" id="PF08279">
    <property type="entry name" value="HTH_11"/>
    <property type="match status" value="1"/>
</dbReference>
<dbReference type="AlphaFoldDB" id="A0A1T2XJX7"/>
<name>A0A1T2XJX7_9BACL</name>
<dbReference type="SUPFAM" id="SSF46785">
    <property type="entry name" value="Winged helix' DNA-binding domain"/>
    <property type="match status" value="1"/>
</dbReference>
<dbReference type="InterPro" id="IPR013196">
    <property type="entry name" value="HTH_11"/>
</dbReference>
<dbReference type="InterPro" id="IPR051462">
    <property type="entry name" value="CBS_domain-containing"/>
</dbReference>
<dbReference type="PANTHER" id="PTHR48108:SF32">
    <property type="entry name" value="TRANSCRIPTIONAL REPRESSOR CCPN"/>
    <property type="match status" value="1"/>
</dbReference>
<dbReference type="Gene3D" id="1.10.10.10">
    <property type="entry name" value="Winged helix-like DNA-binding domain superfamily/Winged helix DNA-binding domain"/>
    <property type="match status" value="1"/>
</dbReference>
<evidence type="ECO:0000259" key="5">
    <source>
        <dbReference type="PROSITE" id="PS51371"/>
    </source>
</evidence>